<dbReference type="InterPro" id="IPR017517">
    <property type="entry name" value="Maleyloyr_isom"/>
</dbReference>
<name>A0A7W7N0V6_9ACTN</name>
<dbReference type="SUPFAM" id="SSF109854">
    <property type="entry name" value="DinB/YfiT-like putative metalloenzymes"/>
    <property type="match status" value="1"/>
</dbReference>
<feature type="compositionally biased region" description="Basic and acidic residues" evidence="1">
    <location>
        <begin position="23"/>
        <end position="35"/>
    </location>
</feature>
<evidence type="ECO:0000313" key="3">
    <source>
        <dbReference type="EMBL" id="MBB4777292.1"/>
    </source>
</evidence>
<dbReference type="RefSeq" id="WP_229808568.1">
    <property type="nucleotide sequence ID" value="NZ_BAAAHD010000060.1"/>
</dbReference>
<dbReference type="NCBIfam" id="TIGR03083">
    <property type="entry name" value="maleylpyruvate isomerase family mycothiol-dependent enzyme"/>
    <property type="match status" value="1"/>
</dbReference>
<feature type="region of interest" description="Disordered" evidence="1">
    <location>
        <begin position="1"/>
        <end position="58"/>
    </location>
</feature>
<sequence length="333" mass="35834">MIHHGHRPPVIAAGPRPPDAVDGEARHAGPTERRLPAGSVGVMPRSGPGPADSASDGDTAWLGPPIDVRPLFAGQQAAFIDLLRGFGDEWARPTVCPGWTVKDIAAHVLGDHVGRLSMLRDGYLALRPRDGEAFPVFLDRINDEWVTAARRISPSLLVELLSSVGDQVVQFWEGADLDAMGGSVSWAGPESHPVWLDAARDFSEYWTHHQQICDALGLPGLTGPDYLGPVLDTFMRGLPHTLRDVPAEEGTVLQVVITAFGGWTCTRGPGRWALRRETRAGPSALLELDADTAWRLCTRGIVPARAAEHARIEGDRALAEAALEIVSIIHSGD</sequence>
<proteinExistence type="predicted"/>
<comment type="caution">
    <text evidence="3">The sequence shown here is derived from an EMBL/GenBank/DDBJ whole genome shotgun (WGS) entry which is preliminary data.</text>
</comment>
<evidence type="ECO:0000256" key="1">
    <source>
        <dbReference type="SAM" id="MobiDB-lite"/>
    </source>
</evidence>
<gene>
    <name evidence="3" type="ORF">F4557_005710</name>
</gene>
<dbReference type="EMBL" id="JACHMV010000001">
    <property type="protein sequence ID" value="MBB4777292.1"/>
    <property type="molecule type" value="Genomic_DNA"/>
</dbReference>
<dbReference type="Pfam" id="PF11716">
    <property type="entry name" value="MDMPI_N"/>
    <property type="match status" value="1"/>
</dbReference>
<dbReference type="InterPro" id="IPR034660">
    <property type="entry name" value="DinB/YfiT-like"/>
</dbReference>
<dbReference type="Proteomes" id="UP000549343">
    <property type="component" value="Unassembled WGS sequence"/>
</dbReference>
<organism evidence="3 4">
    <name type="scientific">Actinomadura livida</name>
    <dbReference type="NCBI Taxonomy" id="79909"/>
    <lineage>
        <taxon>Bacteria</taxon>
        <taxon>Bacillati</taxon>
        <taxon>Actinomycetota</taxon>
        <taxon>Actinomycetes</taxon>
        <taxon>Streptosporangiales</taxon>
        <taxon>Thermomonosporaceae</taxon>
        <taxon>Actinomadura</taxon>
    </lineage>
</organism>
<accession>A0A7W7N0V6</accession>
<protein>
    <submittedName>
        <fullName evidence="3">Uncharacterized protein (TIGR03083 family)</fullName>
    </submittedName>
</protein>
<dbReference type="AlphaFoldDB" id="A0A7W7N0V6"/>
<feature type="domain" description="Mycothiol-dependent maleylpyruvate isomerase metal-binding" evidence="2">
    <location>
        <begin position="76"/>
        <end position="212"/>
    </location>
</feature>
<dbReference type="InterPro" id="IPR024344">
    <property type="entry name" value="MDMPI_metal-binding"/>
</dbReference>
<evidence type="ECO:0000259" key="2">
    <source>
        <dbReference type="Pfam" id="PF11716"/>
    </source>
</evidence>
<dbReference type="Gene3D" id="1.20.120.450">
    <property type="entry name" value="dinb family like domain"/>
    <property type="match status" value="1"/>
</dbReference>
<evidence type="ECO:0000313" key="4">
    <source>
        <dbReference type="Proteomes" id="UP000549343"/>
    </source>
</evidence>
<reference evidence="3 4" key="1">
    <citation type="submission" date="2020-08" db="EMBL/GenBank/DDBJ databases">
        <title>Sequencing the genomes of 1000 actinobacteria strains.</title>
        <authorList>
            <person name="Klenk H.-P."/>
        </authorList>
    </citation>
    <scope>NUCLEOTIDE SEQUENCE [LARGE SCALE GENOMIC DNA]</scope>
    <source>
        <strain evidence="3 4">DSM 44772</strain>
    </source>
</reference>
<dbReference type="GO" id="GO:0046872">
    <property type="term" value="F:metal ion binding"/>
    <property type="evidence" value="ECO:0007669"/>
    <property type="project" value="InterPro"/>
</dbReference>